<feature type="transmembrane region" description="Helical" evidence="1">
    <location>
        <begin position="279"/>
        <end position="297"/>
    </location>
</feature>
<dbReference type="EMBL" id="JAODUP010000186">
    <property type="protein sequence ID" value="KAK2157709.1"/>
    <property type="molecule type" value="Genomic_DNA"/>
</dbReference>
<dbReference type="CDD" id="cd22190">
    <property type="entry name" value="PGAP4"/>
    <property type="match status" value="1"/>
</dbReference>
<evidence type="ECO:0000313" key="2">
    <source>
        <dbReference type="EMBL" id="KAK2157709.1"/>
    </source>
</evidence>
<sequence>MIARRTALTIGAIICLFLVTFGYILPKLCEDRIYSVYFRPRDRGADLATKAYRKNIARLQEASLYLGAVSAENGTGKPVRFWSSNGVIKRATVEGRRKNLPSIGIGVTTVQRSAEKDGRFRLGYLTQVVAALCRQAAEDDDNFARIQIFVCNVDKDGVRHKEATRLSSIIATHVKYTNEESLSGVREPWQIFEKEKRDYQFCLERSLLYNVDYAVILEDDAVPKSGFFKVLYEVLKEKEKFEAATERPRDVTVNWAFIKLYYPEKWAGFSFEWRSLLELLYFGLAGGVLFDVASVFYSRLIASHRQRTLFSHASAFCFGAIYVVSIVLAVGRPYITDCLYDVWGWYRLISSRGCCTQAVVYPAASVPDLIEYISNKECDIDYSIDLLLEDYVVDGKLNRFLVEPNIVNHIGLFSSLRAYAKRPAEFI</sequence>
<gene>
    <name evidence="2" type="ORF">LSH36_186g03038</name>
</gene>
<keyword evidence="1" id="KW-0472">Membrane</keyword>
<organism evidence="2 3">
    <name type="scientific">Paralvinella palmiformis</name>
    <dbReference type="NCBI Taxonomy" id="53620"/>
    <lineage>
        <taxon>Eukaryota</taxon>
        <taxon>Metazoa</taxon>
        <taxon>Spiralia</taxon>
        <taxon>Lophotrochozoa</taxon>
        <taxon>Annelida</taxon>
        <taxon>Polychaeta</taxon>
        <taxon>Sedentaria</taxon>
        <taxon>Canalipalpata</taxon>
        <taxon>Terebellida</taxon>
        <taxon>Terebelliformia</taxon>
        <taxon>Alvinellidae</taxon>
        <taxon>Paralvinella</taxon>
    </lineage>
</organism>
<proteinExistence type="predicted"/>
<keyword evidence="3" id="KW-1185">Reference proteome</keyword>
<reference evidence="2" key="1">
    <citation type="journal article" date="2023" name="Mol. Biol. Evol.">
        <title>Third-Generation Sequencing Reveals the Adaptive Role of the Epigenome in Three Deep-Sea Polychaetes.</title>
        <authorList>
            <person name="Perez M."/>
            <person name="Aroh O."/>
            <person name="Sun Y."/>
            <person name="Lan Y."/>
            <person name="Juniper S.K."/>
            <person name="Young C.R."/>
            <person name="Angers B."/>
            <person name="Qian P.Y."/>
        </authorList>
    </citation>
    <scope>NUCLEOTIDE SEQUENCE</scope>
    <source>
        <strain evidence="2">P08H-3</strain>
    </source>
</reference>
<dbReference type="PANTHER" id="PTHR31410">
    <property type="entry name" value="TRANSMEMBRANE PROTEIN 246"/>
    <property type="match status" value="1"/>
</dbReference>
<dbReference type="AlphaFoldDB" id="A0AAD9JR80"/>
<dbReference type="GO" id="GO:0006506">
    <property type="term" value="P:GPI anchor biosynthetic process"/>
    <property type="evidence" value="ECO:0007669"/>
    <property type="project" value="InterPro"/>
</dbReference>
<name>A0AAD9JR80_9ANNE</name>
<evidence type="ECO:0008006" key="4">
    <source>
        <dbReference type="Google" id="ProtNLM"/>
    </source>
</evidence>
<protein>
    <recommendedName>
        <fullName evidence="4">Transmembrane protein</fullName>
    </recommendedName>
</protein>
<accession>A0AAD9JR80</accession>
<dbReference type="GO" id="GO:0016757">
    <property type="term" value="F:glycosyltransferase activity"/>
    <property type="evidence" value="ECO:0007669"/>
    <property type="project" value="InterPro"/>
</dbReference>
<keyword evidence="1" id="KW-1133">Transmembrane helix</keyword>
<keyword evidence="1" id="KW-0812">Transmembrane</keyword>
<feature type="transmembrane region" description="Helical" evidence="1">
    <location>
        <begin position="309"/>
        <end position="330"/>
    </location>
</feature>
<evidence type="ECO:0000256" key="1">
    <source>
        <dbReference type="SAM" id="Phobius"/>
    </source>
</evidence>
<dbReference type="PANTHER" id="PTHR31410:SF1">
    <property type="entry name" value="POST-GPI ATTACHMENT TO PROTEINS FACTOR 4"/>
    <property type="match status" value="1"/>
</dbReference>
<dbReference type="InterPro" id="IPR029675">
    <property type="entry name" value="PGAP4"/>
</dbReference>
<evidence type="ECO:0000313" key="3">
    <source>
        <dbReference type="Proteomes" id="UP001208570"/>
    </source>
</evidence>
<dbReference type="GO" id="GO:0000139">
    <property type="term" value="C:Golgi membrane"/>
    <property type="evidence" value="ECO:0007669"/>
    <property type="project" value="InterPro"/>
</dbReference>
<dbReference type="Proteomes" id="UP001208570">
    <property type="component" value="Unassembled WGS sequence"/>
</dbReference>
<comment type="caution">
    <text evidence="2">The sequence shown here is derived from an EMBL/GenBank/DDBJ whole genome shotgun (WGS) entry which is preliminary data.</text>
</comment>